<dbReference type="NCBIfam" id="TIGR00652">
    <property type="entry name" value="DapF"/>
    <property type="match status" value="1"/>
</dbReference>
<comment type="similarity">
    <text evidence="1 3">Belongs to the diaminopimelate epimerase family.</text>
</comment>
<keyword evidence="3" id="KW-0457">Lysine biosynthesis</keyword>
<dbReference type="GO" id="GO:0008837">
    <property type="term" value="F:diaminopimelate epimerase activity"/>
    <property type="evidence" value="ECO:0007669"/>
    <property type="project" value="UniProtKB-UniRule"/>
</dbReference>
<sequence length="261" mass="29061">MNSLHFYKYQGTGNDFVMFDNRESQFPAQDTKLISRLCDRKFGVGADGLILLNRHPEYDFEMVYYNADGSVAMCGNGSRCAVHLAHHLGMIGSETTFRAHDGVHTARIEGEQVTVNLSDVSQVDTHEDGYFLNTGTRHFVRVLPEGQMLSDYDVVGEGKKIRYDDRFMPEGTNASFVQTLKGQAYMRIYERGVENETLSSGTGVTAVALALAYAQKQDSPVTIQTQGGQLTISFEQTESDRFTQVFMKGPAVMVFEGTVFV</sequence>
<dbReference type="AlphaFoldDB" id="A0AA49JHG6"/>
<reference evidence="5" key="1">
    <citation type="journal article" date="2023" name="Comput. Struct. Biotechnol. J.">
        <title>Discovery of a novel marine Bacteroidetes with a rich repertoire of carbohydrate-active enzymes.</title>
        <authorList>
            <person name="Chen B."/>
            <person name="Liu G."/>
            <person name="Chen Q."/>
            <person name="Wang H."/>
            <person name="Liu L."/>
            <person name="Tang K."/>
        </authorList>
    </citation>
    <scope>NUCLEOTIDE SEQUENCE</scope>
    <source>
        <strain evidence="5">TK19036</strain>
    </source>
</reference>
<evidence type="ECO:0000256" key="3">
    <source>
        <dbReference type="HAMAP-Rule" id="MF_00197"/>
    </source>
</evidence>
<gene>
    <name evidence="3 5" type="primary">dapF</name>
    <name evidence="5" type="ORF">K4G66_05890</name>
</gene>
<feature type="binding site" evidence="3">
    <location>
        <begin position="190"/>
        <end position="191"/>
    </location>
    <ligand>
        <name>substrate</name>
    </ligand>
</feature>
<name>A0AA49JHG6_9BACT</name>
<proteinExistence type="inferred from homology"/>
<protein>
    <recommendedName>
        <fullName evidence="3 4">Diaminopimelate epimerase</fullName>
        <shortName evidence="3">DAP epimerase</shortName>
        <ecNumber evidence="3 4">5.1.1.7</ecNumber>
    </recommendedName>
    <alternativeName>
        <fullName evidence="3">PLP-independent amino acid racemase</fullName>
    </alternativeName>
</protein>
<dbReference type="EMBL" id="CP120682">
    <property type="protein sequence ID" value="WKN38230.1"/>
    <property type="molecule type" value="Genomic_DNA"/>
</dbReference>
<reference evidence="5" key="2">
    <citation type="journal article" date="2024" name="Antonie Van Leeuwenhoek">
        <title>Roseihalotalea indica gen. nov., sp. nov., a halophilic Bacteroidetes from mesopelagic Southwest Indian Ocean with higher carbohydrate metabolic potential.</title>
        <authorList>
            <person name="Chen B."/>
            <person name="Zhang M."/>
            <person name="Lin D."/>
            <person name="Ye J."/>
            <person name="Tang K."/>
        </authorList>
    </citation>
    <scope>NUCLEOTIDE SEQUENCE</scope>
    <source>
        <strain evidence="5">TK19036</strain>
    </source>
</reference>
<keyword evidence="2 3" id="KW-0413">Isomerase</keyword>
<keyword evidence="3" id="KW-0028">Amino-acid biosynthesis</keyword>
<dbReference type="Pfam" id="PF01678">
    <property type="entry name" value="DAP_epimerase"/>
    <property type="match status" value="2"/>
</dbReference>
<feature type="active site" description="Proton donor" evidence="3">
    <location>
        <position position="74"/>
    </location>
</feature>
<keyword evidence="3" id="KW-0963">Cytoplasm</keyword>
<comment type="subcellular location">
    <subcellularLocation>
        <location evidence="3">Cytoplasm</location>
    </subcellularLocation>
</comment>
<organism evidence="5">
    <name type="scientific">Roseihalotalea indica</name>
    <dbReference type="NCBI Taxonomy" id="2867963"/>
    <lineage>
        <taxon>Bacteria</taxon>
        <taxon>Pseudomonadati</taxon>
        <taxon>Bacteroidota</taxon>
        <taxon>Cytophagia</taxon>
        <taxon>Cytophagales</taxon>
        <taxon>Catalimonadaceae</taxon>
        <taxon>Roseihalotalea</taxon>
    </lineage>
</organism>
<dbReference type="EC" id="5.1.1.7" evidence="3 4"/>
<comment type="pathway">
    <text evidence="3">Amino-acid biosynthesis; L-lysine biosynthesis via DAP pathway; DL-2,6-diaminopimelate from LL-2,6-diaminopimelate: step 1/1.</text>
</comment>
<dbReference type="Gene3D" id="3.10.310.10">
    <property type="entry name" value="Diaminopimelate Epimerase, Chain A, domain 1"/>
    <property type="match status" value="2"/>
</dbReference>
<comment type="catalytic activity">
    <reaction evidence="3">
        <text>(2S,6S)-2,6-diaminopimelate = meso-2,6-diaminopimelate</text>
        <dbReference type="Rhea" id="RHEA:15393"/>
        <dbReference type="ChEBI" id="CHEBI:57609"/>
        <dbReference type="ChEBI" id="CHEBI:57791"/>
        <dbReference type="EC" id="5.1.1.7"/>
    </reaction>
</comment>
<feature type="binding site" evidence="3">
    <location>
        <position position="66"/>
    </location>
    <ligand>
        <name>substrate</name>
    </ligand>
</feature>
<evidence type="ECO:0000256" key="2">
    <source>
        <dbReference type="ARBA" id="ARBA00023235"/>
    </source>
</evidence>
<feature type="site" description="Could be important to modulate the pK values of the two catalytic cysteine residues" evidence="3">
    <location>
        <position position="138"/>
    </location>
</feature>
<evidence type="ECO:0000256" key="4">
    <source>
        <dbReference type="NCBIfam" id="TIGR00652"/>
    </source>
</evidence>
<comment type="function">
    <text evidence="3">Catalyzes the stereoinversion of LL-2,6-diaminopimelate (L,L-DAP) to meso-diaminopimelate (meso-DAP), a precursor of L-lysine and an essential component of the bacterial peptidoglycan.</text>
</comment>
<evidence type="ECO:0000313" key="5">
    <source>
        <dbReference type="EMBL" id="WKN38230.1"/>
    </source>
</evidence>
<dbReference type="PANTHER" id="PTHR31689">
    <property type="entry name" value="DIAMINOPIMELATE EPIMERASE, CHLOROPLASTIC"/>
    <property type="match status" value="1"/>
</dbReference>
<accession>A0AA49JHG6</accession>
<dbReference type="GO" id="GO:0005829">
    <property type="term" value="C:cytosol"/>
    <property type="evidence" value="ECO:0007669"/>
    <property type="project" value="TreeGrafter"/>
</dbReference>
<dbReference type="InterPro" id="IPR001653">
    <property type="entry name" value="DAP_epimerase_DapF"/>
</dbReference>
<dbReference type="HAMAP" id="MF_00197">
    <property type="entry name" value="DAP_epimerase"/>
    <property type="match status" value="1"/>
</dbReference>
<feature type="site" description="Could be important to modulate the pK values of the two catalytic cysteine residues" evidence="3">
    <location>
        <position position="190"/>
    </location>
</feature>
<evidence type="ECO:0000256" key="1">
    <source>
        <dbReference type="ARBA" id="ARBA00010219"/>
    </source>
</evidence>
<dbReference type="GO" id="GO:0009089">
    <property type="term" value="P:lysine biosynthetic process via diaminopimelate"/>
    <property type="evidence" value="ECO:0007669"/>
    <property type="project" value="UniProtKB-UniRule"/>
</dbReference>
<feature type="binding site" evidence="3">
    <location>
        <begin position="201"/>
        <end position="202"/>
    </location>
    <ligand>
        <name>substrate</name>
    </ligand>
</feature>
<feature type="binding site" evidence="3">
    <location>
        <position position="173"/>
    </location>
    <ligand>
        <name>substrate</name>
    </ligand>
</feature>
<dbReference type="PANTHER" id="PTHR31689:SF0">
    <property type="entry name" value="DIAMINOPIMELATE EPIMERASE"/>
    <property type="match status" value="1"/>
</dbReference>
<comment type="subunit">
    <text evidence="3">Homodimer.</text>
</comment>
<dbReference type="SUPFAM" id="SSF54506">
    <property type="entry name" value="Diaminopimelate epimerase-like"/>
    <property type="match status" value="2"/>
</dbReference>
<feature type="binding site" evidence="3">
    <location>
        <position position="14"/>
    </location>
    <ligand>
        <name>substrate</name>
    </ligand>
</feature>
<comment type="caution">
    <text evidence="3">Lacks conserved residue(s) required for the propagation of feature annotation.</text>
</comment>
<feature type="binding site" evidence="3">
    <location>
        <begin position="75"/>
        <end position="76"/>
    </location>
    <ligand>
        <name>substrate</name>
    </ligand>
</feature>